<dbReference type="AlphaFoldDB" id="A0A5C6XE10"/>
<dbReference type="PROSITE" id="PS51257">
    <property type="entry name" value="PROKAR_LIPOPROTEIN"/>
    <property type="match status" value="1"/>
</dbReference>
<gene>
    <name evidence="1" type="ORF">FRC96_07375</name>
</gene>
<proteinExistence type="predicted"/>
<organism evidence="1 2">
    <name type="scientific">Lujinxingia vulgaris</name>
    <dbReference type="NCBI Taxonomy" id="2600176"/>
    <lineage>
        <taxon>Bacteria</taxon>
        <taxon>Deltaproteobacteria</taxon>
        <taxon>Bradymonadales</taxon>
        <taxon>Lujinxingiaceae</taxon>
        <taxon>Lujinxingia</taxon>
    </lineage>
</organism>
<dbReference type="OrthoDB" id="9852481at2"/>
<comment type="caution">
    <text evidence="1">The sequence shown here is derived from an EMBL/GenBank/DDBJ whole genome shotgun (WGS) entry which is preliminary data.</text>
</comment>
<evidence type="ECO:0000313" key="1">
    <source>
        <dbReference type="EMBL" id="TXD38752.1"/>
    </source>
</evidence>
<protein>
    <recommendedName>
        <fullName evidence="3">Lipoprotein</fullName>
    </recommendedName>
</protein>
<evidence type="ECO:0008006" key="3">
    <source>
        <dbReference type="Google" id="ProtNLM"/>
    </source>
</evidence>
<reference evidence="1 2" key="1">
    <citation type="submission" date="2019-08" db="EMBL/GenBank/DDBJ databases">
        <title>Bradymonadales sp. TMQ2.</title>
        <authorList>
            <person name="Liang Q."/>
        </authorList>
    </citation>
    <scope>NUCLEOTIDE SEQUENCE [LARGE SCALE GENOMIC DNA]</scope>
    <source>
        <strain evidence="1 2">TMQ2</strain>
    </source>
</reference>
<sequence>MQRFWTMMIVAGVLGLSGCTTFVIEDDAGRRGQALESEKVCQDRCMERFHTCKDGRRGNAGRGKGASTCAHEKNRCKARC</sequence>
<dbReference type="Proteomes" id="UP000321046">
    <property type="component" value="Unassembled WGS sequence"/>
</dbReference>
<dbReference type="RefSeq" id="WP_146973861.1">
    <property type="nucleotide sequence ID" value="NZ_VOSL01000036.1"/>
</dbReference>
<accession>A0A5C6XE10</accession>
<dbReference type="EMBL" id="VOSL01000036">
    <property type="protein sequence ID" value="TXD38752.1"/>
    <property type="molecule type" value="Genomic_DNA"/>
</dbReference>
<evidence type="ECO:0000313" key="2">
    <source>
        <dbReference type="Proteomes" id="UP000321046"/>
    </source>
</evidence>
<name>A0A5C6XE10_9DELT</name>